<feature type="transmembrane region" description="Helical" evidence="6">
    <location>
        <begin position="366"/>
        <end position="385"/>
    </location>
</feature>
<dbReference type="PANTHER" id="PTHR43791">
    <property type="entry name" value="PERMEASE-RELATED"/>
    <property type="match status" value="1"/>
</dbReference>
<accession>A0AA35Q2B2</accession>
<evidence type="ECO:0000256" key="5">
    <source>
        <dbReference type="ARBA" id="ARBA00023136"/>
    </source>
</evidence>
<evidence type="ECO:0000256" key="3">
    <source>
        <dbReference type="ARBA" id="ARBA00022692"/>
    </source>
</evidence>
<dbReference type="GO" id="GO:0022857">
    <property type="term" value="F:transmembrane transporter activity"/>
    <property type="evidence" value="ECO:0007669"/>
    <property type="project" value="InterPro"/>
</dbReference>
<comment type="caution">
    <text evidence="8">The sequence shown here is derived from an EMBL/GenBank/DDBJ whole genome shotgun (WGS) entry which is preliminary data.</text>
</comment>
<keyword evidence="2" id="KW-0813">Transport</keyword>
<feature type="transmembrane region" description="Helical" evidence="6">
    <location>
        <begin position="213"/>
        <end position="235"/>
    </location>
</feature>
<feature type="transmembrane region" description="Helical" evidence="6">
    <location>
        <begin position="180"/>
        <end position="201"/>
    </location>
</feature>
<evidence type="ECO:0000256" key="2">
    <source>
        <dbReference type="ARBA" id="ARBA00022448"/>
    </source>
</evidence>
<dbReference type="EMBL" id="CABFNP030000943">
    <property type="protein sequence ID" value="CAI6089177.1"/>
    <property type="molecule type" value="Genomic_DNA"/>
</dbReference>
<evidence type="ECO:0000256" key="6">
    <source>
        <dbReference type="SAM" id="Phobius"/>
    </source>
</evidence>
<feature type="transmembrane region" description="Helical" evidence="6">
    <location>
        <begin position="145"/>
        <end position="168"/>
    </location>
</feature>
<dbReference type="InterPro" id="IPR020846">
    <property type="entry name" value="MFS_dom"/>
</dbReference>
<gene>
    <name evidence="8" type="ORF">CCHLO57077_00019277</name>
</gene>
<dbReference type="PROSITE" id="PS50850">
    <property type="entry name" value="MFS"/>
    <property type="match status" value="1"/>
</dbReference>
<evidence type="ECO:0000313" key="9">
    <source>
        <dbReference type="Proteomes" id="UP001160390"/>
    </source>
</evidence>
<keyword evidence="5 6" id="KW-0472">Membrane</keyword>
<organism evidence="8 9">
    <name type="scientific">Clonostachys chloroleuca</name>
    <dbReference type="NCBI Taxonomy" id="1926264"/>
    <lineage>
        <taxon>Eukaryota</taxon>
        <taxon>Fungi</taxon>
        <taxon>Dikarya</taxon>
        <taxon>Ascomycota</taxon>
        <taxon>Pezizomycotina</taxon>
        <taxon>Sordariomycetes</taxon>
        <taxon>Hypocreomycetidae</taxon>
        <taxon>Hypocreales</taxon>
        <taxon>Bionectriaceae</taxon>
        <taxon>Clonostachys</taxon>
    </lineage>
</organism>
<feature type="transmembrane region" description="Helical" evidence="6">
    <location>
        <begin position="397"/>
        <end position="417"/>
    </location>
</feature>
<feature type="domain" description="Major facilitator superfamily (MFS) profile" evidence="7">
    <location>
        <begin position="54"/>
        <end position="487"/>
    </location>
</feature>
<name>A0AA35Q2B2_9HYPO</name>
<dbReference type="GO" id="GO:0016020">
    <property type="term" value="C:membrane"/>
    <property type="evidence" value="ECO:0007669"/>
    <property type="project" value="UniProtKB-SubCell"/>
</dbReference>
<evidence type="ECO:0000256" key="4">
    <source>
        <dbReference type="ARBA" id="ARBA00022989"/>
    </source>
</evidence>
<protein>
    <recommendedName>
        <fullName evidence="7">Major facilitator superfamily (MFS) profile domain-containing protein</fullName>
    </recommendedName>
</protein>
<keyword evidence="9" id="KW-1185">Reference proteome</keyword>
<dbReference type="FunFam" id="1.20.1250.20:FF:000018">
    <property type="entry name" value="MFS transporter permease"/>
    <property type="match status" value="1"/>
</dbReference>
<dbReference type="PANTHER" id="PTHR43791:SF24">
    <property type="entry name" value="NICOTINIC ACID PLASMA MEMBRANE TRANSPORTER"/>
    <property type="match status" value="1"/>
</dbReference>
<dbReference type="AlphaFoldDB" id="A0AA35Q2B2"/>
<dbReference type="CDD" id="cd17327">
    <property type="entry name" value="MFS_FEN2_like"/>
    <property type="match status" value="1"/>
</dbReference>
<dbReference type="SUPFAM" id="SSF103473">
    <property type="entry name" value="MFS general substrate transporter"/>
    <property type="match status" value="1"/>
</dbReference>
<dbReference type="Gene3D" id="1.20.1250.20">
    <property type="entry name" value="MFS general substrate transporter like domains"/>
    <property type="match status" value="2"/>
</dbReference>
<proteinExistence type="predicted"/>
<sequence length="513" mass="57377">MSSTPKHDRVDHELPSKQDMEAAIADPQGENASIMVIPDRQLEKKVVHKLDLRLAPMFAVLYFVAYLDRSNIGNAAIVGMIEDLHLTGSQFSTAASVFFATYVAFQIPVVLAMKKLKPSRAITMMVVGWSTITIGTAFVENYGQLVAVRLLLGFCEAGFFPTLSLYITMVYKREEQGRRIAYLFGSVALAGMFGGLFATGITKIGHAHGLNAWSWLYIIEGCVSFIAAAWVWWGLPNDPALAKFLKPEEKEVMLARDRQRLEYLGSLNFEWVEVGRALKDPKVWLWYVNPFFFLIYKPLIEPNTPSALIQFFQDIILYGFSTFLPSILKLDLNFNAMEAQYLSVPVYLLGGIVFFAAAIMGDKYKLRGTFLGILDIFAVVGYSILLGVSNSPGVRYFACYLIAIPLYCGPGLNEIWINNNMAPHYRRATAIGLQQTIGNIAGVVAPQVYRAAPYRLGHWCSLGSAIICIVLIALQILYLRALNRKKEQISSGEREDDRKETTGEGALDFRYIY</sequence>
<evidence type="ECO:0000313" key="8">
    <source>
        <dbReference type="EMBL" id="CAI6089177.1"/>
    </source>
</evidence>
<evidence type="ECO:0000256" key="1">
    <source>
        <dbReference type="ARBA" id="ARBA00004141"/>
    </source>
</evidence>
<keyword evidence="3 6" id="KW-0812">Transmembrane</keyword>
<dbReference type="Pfam" id="PF07690">
    <property type="entry name" value="MFS_1"/>
    <property type="match status" value="1"/>
</dbReference>
<comment type="subcellular location">
    <subcellularLocation>
        <location evidence="1">Membrane</location>
        <topology evidence="1">Multi-pass membrane protein</topology>
    </subcellularLocation>
</comment>
<reference evidence="8" key="1">
    <citation type="submission" date="2023-01" db="EMBL/GenBank/DDBJ databases">
        <authorList>
            <person name="Piombo E."/>
        </authorList>
    </citation>
    <scope>NUCLEOTIDE SEQUENCE</scope>
</reference>
<feature type="transmembrane region" description="Helical" evidence="6">
    <location>
        <begin position="283"/>
        <end position="300"/>
    </location>
</feature>
<feature type="transmembrane region" description="Helical" evidence="6">
    <location>
        <begin position="87"/>
        <end position="109"/>
    </location>
</feature>
<dbReference type="InterPro" id="IPR036259">
    <property type="entry name" value="MFS_trans_sf"/>
</dbReference>
<dbReference type="Proteomes" id="UP001160390">
    <property type="component" value="Unassembled WGS sequence"/>
</dbReference>
<feature type="transmembrane region" description="Helical" evidence="6">
    <location>
        <begin position="340"/>
        <end position="360"/>
    </location>
</feature>
<feature type="transmembrane region" description="Helical" evidence="6">
    <location>
        <begin position="456"/>
        <end position="479"/>
    </location>
</feature>
<evidence type="ECO:0000259" key="7">
    <source>
        <dbReference type="PROSITE" id="PS50850"/>
    </source>
</evidence>
<feature type="transmembrane region" description="Helical" evidence="6">
    <location>
        <begin position="306"/>
        <end position="328"/>
    </location>
</feature>
<feature type="transmembrane region" description="Helical" evidence="6">
    <location>
        <begin position="121"/>
        <end position="139"/>
    </location>
</feature>
<dbReference type="InterPro" id="IPR011701">
    <property type="entry name" value="MFS"/>
</dbReference>
<keyword evidence="4 6" id="KW-1133">Transmembrane helix</keyword>